<accession>A0A4R3HQ61</accession>
<gene>
    <name evidence="2" type="ORF">EDC30_12033</name>
</gene>
<organism evidence="2 3">
    <name type="scientific">Paucimonas lemoignei</name>
    <name type="common">Pseudomonas lemoignei</name>
    <dbReference type="NCBI Taxonomy" id="29443"/>
    <lineage>
        <taxon>Bacteria</taxon>
        <taxon>Pseudomonadati</taxon>
        <taxon>Pseudomonadota</taxon>
        <taxon>Betaproteobacteria</taxon>
        <taxon>Burkholderiales</taxon>
        <taxon>Burkholderiaceae</taxon>
        <taxon>Paucimonas</taxon>
    </lineage>
</organism>
<feature type="transmembrane region" description="Helical" evidence="1">
    <location>
        <begin position="12"/>
        <end position="34"/>
    </location>
</feature>
<keyword evidence="1" id="KW-0472">Membrane</keyword>
<comment type="caution">
    <text evidence="2">The sequence shown here is derived from an EMBL/GenBank/DDBJ whole genome shotgun (WGS) entry which is preliminary data.</text>
</comment>
<dbReference type="Proteomes" id="UP000295382">
    <property type="component" value="Unassembled WGS sequence"/>
</dbReference>
<keyword evidence="1" id="KW-0812">Transmembrane</keyword>
<evidence type="ECO:0000313" key="3">
    <source>
        <dbReference type="Proteomes" id="UP000295382"/>
    </source>
</evidence>
<proteinExistence type="predicted"/>
<keyword evidence="3" id="KW-1185">Reference proteome</keyword>
<name>A0A4R3HQ61_PAULE</name>
<keyword evidence="1" id="KW-1133">Transmembrane helix</keyword>
<dbReference type="EMBL" id="SLZQ01000020">
    <property type="protein sequence ID" value="TCS32761.1"/>
    <property type="molecule type" value="Genomic_DNA"/>
</dbReference>
<dbReference type="AlphaFoldDB" id="A0A4R3HQ61"/>
<reference evidence="2 3" key="1">
    <citation type="submission" date="2019-03" db="EMBL/GenBank/DDBJ databases">
        <title>Genomic Encyclopedia of Type Strains, Phase IV (KMG-IV): sequencing the most valuable type-strain genomes for metagenomic binning, comparative biology and taxonomic classification.</title>
        <authorList>
            <person name="Goeker M."/>
        </authorList>
    </citation>
    <scope>NUCLEOTIDE SEQUENCE [LARGE SCALE GENOMIC DNA]</scope>
    <source>
        <strain evidence="2 3">DSM 7445</strain>
    </source>
</reference>
<sequence length="95" mass="10392">MAVSIGMLERRARYVMSAVALVAVAGLAAFKLGWITTAPSYKEDAWYLVRGNTNFVITSEYADEATCRQKESASSVCRSGKALLKEAPGYQNRHS</sequence>
<evidence type="ECO:0000256" key="1">
    <source>
        <dbReference type="SAM" id="Phobius"/>
    </source>
</evidence>
<protein>
    <submittedName>
        <fullName evidence="2">Uncharacterized protein</fullName>
    </submittedName>
</protein>
<evidence type="ECO:0000313" key="2">
    <source>
        <dbReference type="EMBL" id="TCS32761.1"/>
    </source>
</evidence>